<sequence>MKYSLKMKNLIRSSIKKISVFFTLLLLFGCKKDEKQRFNFILTPTEVETRSNYVGYISITSGNGSYTIKVKDEEILDANFTTTTNAPFGAISLNGKKKGETVVSITDNIVQSTREVKVKITDFYLPLVISKSSHPTFKDQMRIFLVNNEKKDAYFFFEEGDKYNLKQKGTYKFISEMKGGTKTPFLLLSYSSDENGKFTDTGNIPTEHKFDLTGSNSRFYDAVHSSLGVNWELPSFPTTKSSPTTLIFTTMKEIDTDFSLEAYLGFSSSLDFIPNGYLD</sequence>
<evidence type="ECO:0000313" key="1">
    <source>
        <dbReference type="EMBL" id="MDQ1149669.1"/>
    </source>
</evidence>
<evidence type="ECO:0008006" key="3">
    <source>
        <dbReference type="Google" id="ProtNLM"/>
    </source>
</evidence>
<keyword evidence="2" id="KW-1185">Reference proteome</keyword>
<name>A0ABU0U3X8_9SPHI</name>
<comment type="caution">
    <text evidence="1">The sequence shown here is derived from an EMBL/GenBank/DDBJ whole genome shotgun (WGS) entry which is preliminary data.</text>
</comment>
<organism evidence="1 2">
    <name type="scientific">Sphingobacterium zeae</name>
    <dbReference type="NCBI Taxonomy" id="1776859"/>
    <lineage>
        <taxon>Bacteria</taxon>
        <taxon>Pseudomonadati</taxon>
        <taxon>Bacteroidota</taxon>
        <taxon>Sphingobacteriia</taxon>
        <taxon>Sphingobacteriales</taxon>
        <taxon>Sphingobacteriaceae</taxon>
        <taxon>Sphingobacterium</taxon>
    </lineage>
</organism>
<dbReference type="Proteomes" id="UP001244640">
    <property type="component" value="Unassembled WGS sequence"/>
</dbReference>
<reference evidence="1 2" key="1">
    <citation type="submission" date="2023-07" db="EMBL/GenBank/DDBJ databases">
        <title>Functional and genomic diversity of the sorghum phyllosphere microbiome.</title>
        <authorList>
            <person name="Shade A."/>
        </authorList>
    </citation>
    <scope>NUCLEOTIDE SEQUENCE [LARGE SCALE GENOMIC DNA]</scope>
    <source>
        <strain evidence="1 2">SORGH_AS_0892</strain>
    </source>
</reference>
<proteinExistence type="predicted"/>
<evidence type="ECO:0000313" key="2">
    <source>
        <dbReference type="Proteomes" id="UP001244640"/>
    </source>
</evidence>
<protein>
    <recommendedName>
        <fullName evidence="3">BIG2 domain-containing protein</fullName>
    </recommendedName>
</protein>
<gene>
    <name evidence="1" type="ORF">QE382_001653</name>
</gene>
<dbReference type="PROSITE" id="PS51257">
    <property type="entry name" value="PROKAR_LIPOPROTEIN"/>
    <property type="match status" value="1"/>
</dbReference>
<dbReference type="EMBL" id="JAUTBA010000001">
    <property type="protein sequence ID" value="MDQ1149669.1"/>
    <property type="molecule type" value="Genomic_DNA"/>
</dbReference>
<accession>A0ABU0U3X8</accession>